<protein>
    <submittedName>
        <fullName evidence="1">Uncharacterized protein</fullName>
    </submittedName>
</protein>
<organism evidence="1 2">
    <name type="scientific">Catharanthus roseus</name>
    <name type="common">Madagascar periwinkle</name>
    <name type="synonym">Vinca rosea</name>
    <dbReference type="NCBI Taxonomy" id="4058"/>
    <lineage>
        <taxon>Eukaryota</taxon>
        <taxon>Viridiplantae</taxon>
        <taxon>Streptophyta</taxon>
        <taxon>Embryophyta</taxon>
        <taxon>Tracheophyta</taxon>
        <taxon>Spermatophyta</taxon>
        <taxon>Magnoliopsida</taxon>
        <taxon>eudicotyledons</taxon>
        <taxon>Gunneridae</taxon>
        <taxon>Pentapetalae</taxon>
        <taxon>asterids</taxon>
        <taxon>lamiids</taxon>
        <taxon>Gentianales</taxon>
        <taxon>Apocynaceae</taxon>
        <taxon>Rauvolfioideae</taxon>
        <taxon>Vinceae</taxon>
        <taxon>Catharanthinae</taxon>
        <taxon>Catharanthus</taxon>
    </lineage>
</organism>
<gene>
    <name evidence="1" type="ORF">M9H77_28497</name>
</gene>
<dbReference type="EMBL" id="CM044706">
    <property type="protein sequence ID" value="KAI5659704.1"/>
    <property type="molecule type" value="Genomic_DNA"/>
</dbReference>
<reference evidence="2" key="1">
    <citation type="journal article" date="2023" name="Nat. Plants">
        <title>Single-cell RNA sequencing provides a high-resolution roadmap for understanding the multicellular compartmentation of specialized metabolism.</title>
        <authorList>
            <person name="Sun S."/>
            <person name="Shen X."/>
            <person name="Li Y."/>
            <person name="Li Y."/>
            <person name="Wang S."/>
            <person name="Li R."/>
            <person name="Zhang H."/>
            <person name="Shen G."/>
            <person name="Guo B."/>
            <person name="Wei J."/>
            <person name="Xu J."/>
            <person name="St-Pierre B."/>
            <person name="Chen S."/>
            <person name="Sun C."/>
        </authorList>
    </citation>
    <scope>NUCLEOTIDE SEQUENCE [LARGE SCALE GENOMIC DNA]</scope>
</reference>
<proteinExistence type="predicted"/>
<accession>A0ACC0AGG2</accession>
<dbReference type="Proteomes" id="UP001060085">
    <property type="component" value="Linkage Group LG06"/>
</dbReference>
<name>A0ACC0AGG2_CATRO</name>
<sequence>MSMKREIYSIFMVSFLFGALSVVVVVEGLAVNWGTISSHPLPPEMVVKLLQDDGFDKVKLFDNNPQILKALAGTGIEVMIAIPNLQLKTMGNPANAKAWVKQNVTDYNVTSKAGVKITYVAIGNEPFLKDYKDMFVNATFPALKNIQDALNDAGVGDLVKATVPFNADVYYSPFWNPVPSAGMFRGDVADTVGEILEYMDKNNAPFVVNIYPFLSVFYGKGQFPMDFAFFDGKAAPLVDGSIKYTNVFDAMVDTLASALKGAGFKNMSIVVGEIGWPTDGDVNANVSLAERFYSGLIPKLLANQGTPLRPGHMDVYFFALFDEDLKSILPGNFERSWGIYRCDGRPKFELPITKDNKTLASADVKYLPKKWCVLKSDAKNLSAISGAMSYACDRTDCTPIQNGSSCGDLTSSEKASFVFNSYYQGTNQNPASCDFNGLAMITTKDNMSKGNCNFTIQIDVKPAVSPAPAPAPAPSSSSATSPSSKGGKNPGGSSKSDGPVASIPGTLCTLVLALIAILAQM</sequence>
<evidence type="ECO:0000313" key="1">
    <source>
        <dbReference type="EMBL" id="KAI5659704.1"/>
    </source>
</evidence>
<keyword evidence="2" id="KW-1185">Reference proteome</keyword>
<comment type="caution">
    <text evidence="1">The sequence shown here is derived from an EMBL/GenBank/DDBJ whole genome shotgun (WGS) entry which is preliminary data.</text>
</comment>
<evidence type="ECO:0000313" key="2">
    <source>
        <dbReference type="Proteomes" id="UP001060085"/>
    </source>
</evidence>